<name>A0A286U4J9_9BACT</name>
<feature type="domain" description="Polymerase nucleotidyl transferase" evidence="1">
    <location>
        <begin position="2"/>
        <end position="66"/>
    </location>
</feature>
<dbReference type="Pfam" id="PF01909">
    <property type="entry name" value="NTP_transf_2"/>
    <property type="match status" value="1"/>
</dbReference>
<dbReference type="Gene3D" id="3.30.460.10">
    <property type="entry name" value="Beta Polymerase, domain 2"/>
    <property type="match status" value="1"/>
</dbReference>
<dbReference type="PANTHER" id="PTHR43449">
    <property type="entry name" value="NUCLEOTIDYLTRANSFERASE"/>
    <property type="match status" value="1"/>
</dbReference>
<dbReference type="OrthoDB" id="9803106at2"/>
<dbReference type="SUPFAM" id="SSF81301">
    <property type="entry name" value="Nucleotidyltransferase"/>
    <property type="match status" value="1"/>
</dbReference>
<evidence type="ECO:0000313" key="3">
    <source>
        <dbReference type="Proteomes" id="UP000218542"/>
    </source>
</evidence>
<dbReference type="EMBL" id="BAOS01000047">
    <property type="protein sequence ID" value="GAX63069.1"/>
    <property type="molecule type" value="Genomic_DNA"/>
</dbReference>
<keyword evidence="3" id="KW-1185">Reference proteome</keyword>
<dbReference type="AlphaFoldDB" id="A0A286U4J9"/>
<dbReference type="Proteomes" id="UP000218542">
    <property type="component" value="Unassembled WGS sequence"/>
</dbReference>
<proteinExistence type="predicted"/>
<organism evidence="2 3">
    <name type="scientific">Candidatus Scalindua japonica</name>
    <dbReference type="NCBI Taxonomy" id="1284222"/>
    <lineage>
        <taxon>Bacteria</taxon>
        <taxon>Pseudomonadati</taxon>
        <taxon>Planctomycetota</taxon>
        <taxon>Candidatus Brocadiia</taxon>
        <taxon>Candidatus Brocadiales</taxon>
        <taxon>Candidatus Scalinduaceae</taxon>
        <taxon>Candidatus Scalindua</taxon>
    </lineage>
</organism>
<accession>A0A286U4J9</accession>
<dbReference type="InterPro" id="IPR043519">
    <property type="entry name" value="NT_sf"/>
</dbReference>
<gene>
    <name evidence="2" type="ORF">SCALIN_C47_0040</name>
</gene>
<dbReference type="InterPro" id="IPR002934">
    <property type="entry name" value="Polymerase_NTP_transf_dom"/>
</dbReference>
<reference evidence="3" key="1">
    <citation type="journal article" date="2017" name="Environ. Microbiol. Rep.">
        <title>Genetic Diversity of Marine Anaerobic Ammonium-Oxidizing Bacteria as Revealed by Genomic and Proteomic Analyses of 'Candidatus Scalindua japonica'.</title>
        <authorList>
            <person name="Oshiki M."/>
            <person name="Mizuto K."/>
            <person name="Kimura Z."/>
            <person name="Kindaichi T."/>
            <person name="Satoh H."/>
            <person name="Okabe S."/>
        </authorList>
    </citation>
    <scope>NUCLEOTIDE SEQUENCE [LARGE SCALE GENOMIC DNA]</scope>
    <source>
        <strain evidence="3">husup-a2</strain>
    </source>
</reference>
<evidence type="ECO:0000313" key="2">
    <source>
        <dbReference type="EMBL" id="GAX63069.1"/>
    </source>
</evidence>
<comment type="caution">
    <text evidence="2">The sequence shown here is derived from an EMBL/GenBank/DDBJ whole genome shotgun (WGS) entry which is preliminary data.</text>
</comment>
<evidence type="ECO:0000259" key="1">
    <source>
        <dbReference type="Pfam" id="PF01909"/>
    </source>
</evidence>
<dbReference type="CDD" id="cd05403">
    <property type="entry name" value="NT_KNTase_like"/>
    <property type="match status" value="1"/>
</dbReference>
<sequence length="81" mass="9462">MLFGSYARGEYTEESDLDIAVIWDSDFNPHKRRLFLSRLFPGRDFSLDIFAFTKSEAEKLKNVKSAILYEPFHHGKVIYGE</sequence>
<protein>
    <submittedName>
        <fullName evidence="2">DNA polymerase</fullName>
    </submittedName>
</protein>
<dbReference type="GO" id="GO:0016779">
    <property type="term" value="F:nucleotidyltransferase activity"/>
    <property type="evidence" value="ECO:0007669"/>
    <property type="project" value="InterPro"/>
</dbReference>
<dbReference type="PANTHER" id="PTHR43449:SF3">
    <property type="entry name" value="POLYMERASE NUCLEOTIDYL TRANSFERASE DOMAIN-CONTAINING PROTEIN"/>
    <property type="match status" value="1"/>
</dbReference>